<keyword evidence="2" id="KW-0450">Lipoyl</keyword>
<evidence type="ECO:0000256" key="2">
    <source>
        <dbReference type="ARBA" id="ARBA00022823"/>
    </source>
</evidence>
<proteinExistence type="inferred from homology"/>
<dbReference type="GeneID" id="11494903"/>
<comment type="subunit">
    <text evidence="4">Eukaryotic pyruvate dehydrogenase (PDH) complexes are organized as a core consisting of the oligomeric dihydrolipoamide acetyl-transferase (E2), around which are arranged multiple copies of pyruvate dehydrogenase (E1), dihydrolipoamide dehydrogenase (E3) and protein X (E3BP) bound by non-covalent bonds.</text>
</comment>
<dbReference type="SUPFAM" id="SSF51230">
    <property type="entry name" value="Single hybrid motif"/>
    <property type="match status" value="1"/>
</dbReference>
<evidence type="ECO:0000256" key="5">
    <source>
        <dbReference type="SAM" id="MobiDB-lite"/>
    </source>
</evidence>
<dbReference type="EMBL" id="HE580270">
    <property type="protein sequence ID" value="CCD24532.1"/>
    <property type="molecule type" value="Genomic_DNA"/>
</dbReference>
<evidence type="ECO:0000256" key="1">
    <source>
        <dbReference type="ARBA" id="ARBA00007317"/>
    </source>
</evidence>
<keyword evidence="3" id="KW-0809">Transit peptide</keyword>
<dbReference type="InterPro" id="IPR045257">
    <property type="entry name" value="E2/Pdx1"/>
</dbReference>
<protein>
    <recommendedName>
        <fullName evidence="10">Lipoyl-binding domain-containing protein</fullName>
    </recommendedName>
</protein>
<dbReference type="InterPro" id="IPR004167">
    <property type="entry name" value="PSBD"/>
</dbReference>
<reference evidence="8 9" key="1">
    <citation type="journal article" date="2011" name="Proc. Natl. Acad. Sci. U.S.A.">
        <title>Evolutionary erosion of yeast sex chromosomes by mating-type switching accidents.</title>
        <authorList>
            <person name="Gordon J.L."/>
            <person name="Armisen D."/>
            <person name="Proux-Wera E."/>
            <person name="Oheigeartaigh S.S."/>
            <person name="Byrne K.P."/>
            <person name="Wolfe K.H."/>
        </authorList>
    </citation>
    <scope>NUCLEOTIDE SEQUENCE [LARGE SCALE GENOMIC DNA]</scope>
    <source>
        <strain evidence="9">ATCC 10597 / BCRC 20456 / CBS 421 / NBRC 0211 / NRRL Y-12639</strain>
    </source>
</reference>
<dbReference type="InterPro" id="IPR011053">
    <property type="entry name" value="Single_hybrid_motif"/>
</dbReference>
<dbReference type="InterPro" id="IPR003016">
    <property type="entry name" value="2-oxoA_DH_lipoyl-BS"/>
</dbReference>
<gene>
    <name evidence="8" type="primary">NDAI0D02180</name>
    <name evidence="8" type="ordered locus">NDAI_0D02180</name>
</gene>
<evidence type="ECO:0000313" key="8">
    <source>
        <dbReference type="EMBL" id="CCD24532.1"/>
    </source>
</evidence>
<dbReference type="OrthoDB" id="202158at2759"/>
<dbReference type="Gene3D" id="4.10.320.10">
    <property type="entry name" value="E3-binding domain"/>
    <property type="match status" value="1"/>
</dbReference>
<evidence type="ECO:0008006" key="10">
    <source>
        <dbReference type="Google" id="ProtNLM"/>
    </source>
</evidence>
<feature type="compositionally biased region" description="Polar residues" evidence="5">
    <location>
        <begin position="127"/>
        <end position="154"/>
    </location>
</feature>
<dbReference type="OMA" id="NRFEVYD"/>
<dbReference type="eggNOG" id="KOG0557">
    <property type="taxonomic scope" value="Eukaryota"/>
</dbReference>
<dbReference type="PROSITE" id="PS50968">
    <property type="entry name" value="BIOTINYL_LIPOYL"/>
    <property type="match status" value="1"/>
</dbReference>
<dbReference type="PANTHER" id="PTHR23151">
    <property type="entry name" value="DIHYDROLIPOAMIDE ACETYL/SUCCINYL-TRANSFERASE-RELATED"/>
    <property type="match status" value="1"/>
</dbReference>
<dbReference type="Proteomes" id="UP000000689">
    <property type="component" value="Chromosome 4"/>
</dbReference>
<dbReference type="CDD" id="cd06849">
    <property type="entry name" value="lipoyl_domain"/>
    <property type="match status" value="1"/>
</dbReference>
<comment type="similarity">
    <text evidence="1">Belongs to the 2-oxoacid dehydrogenase family.</text>
</comment>
<evidence type="ECO:0000256" key="4">
    <source>
        <dbReference type="ARBA" id="ARBA00065810"/>
    </source>
</evidence>
<feature type="domain" description="Lipoyl-binding" evidence="6">
    <location>
        <begin position="29"/>
        <end position="105"/>
    </location>
</feature>
<dbReference type="GO" id="GO:0045254">
    <property type="term" value="C:pyruvate dehydrogenase complex"/>
    <property type="evidence" value="ECO:0007669"/>
    <property type="project" value="InterPro"/>
</dbReference>
<dbReference type="FunFam" id="2.40.50.100:FF:000010">
    <property type="entry name" value="Acetyltransferase component of pyruvate dehydrogenase complex"/>
    <property type="match status" value="1"/>
</dbReference>
<keyword evidence="9" id="KW-1185">Reference proteome</keyword>
<name>G0W9S1_NAUDC</name>
<dbReference type="AlphaFoldDB" id="G0W9S1"/>
<dbReference type="KEGG" id="ndi:NDAI_0D02180"/>
<dbReference type="STRING" id="1071378.G0W9S1"/>
<accession>G0W9S1</accession>
<dbReference type="GO" id="GO:0004742">
    <property type="term" value="F:dihydrolipoyllysine-residue acetyltransferase activity"/>
    <property type="evidence" value="ECO:0007669"/>
    <property type="project" value="TreeGrafter"/>
</dbReference>
<organism evidence="8 9">
    <name type="scientific">Naumovozyma dairenensis (strain ATCC 10597 / BCRC 20456 / CBS 421 / NBRC 0211 / NRRL Y-12639)</name>
    <name type="common">Saccharomyces dairenensis</name>
    <dbReference type="NCBI Taxonomy" id="1071378"/>
    <lineage>
        <taxon>Eukaryota</taxon>
        <taxon>Fungi</taxon>
        <taxon>Dikarya</taxon>
        <taxon>Ascomycota</taxon>
        <taxon>Saccharomycotina</taxon>
        <taxon>Saccharomycetes</taxon>
        <taxon>Saccharomycetales</taxon>
        <taxon>Saccharomycetaceae</taxon>
        <taxon>Naumovozyma</taxon>
    </lineage>
</organism>
<dbReference type="PANTHER" id="PTHR23151:SF82">
    <property type="entry name" value="PYRUVATE DEHYDROGENASE COMPLEX PROTEIN X COMPONENT, MITOCHONDRIAL"/>
    <property type="match status" value="1"/>
</dbReference>
<dbReference type="InterPro" id="IPR036625">
    <property type="entry name" value="E3-bd_dom_sf"/>
</dbReference>
<dbReference type="PROSITE" id="PS51826">
    <property type="entry name" value="PSBD"/>
    <property type="match status" value="1"/>
</dbReference>
<dbReference type="GO" id="GO:0006086">
    <property type="term" value="P:pyruvate decarboxylation to acetyl-CoA"/>
    <property type="evidence" value="ECO:0007669"/>
    <property type="project" value="InterPro"/>
</dbReference>
<dbReference type="HOGENOM" id="CLU_035825_2_1_1"/>
<feature type="region of interest" description="Disordered" evidence="5">
    <location>
        <begin position="111"/>
        <end position="167"/>
    </location>
</feature>
<feature type="domain" description="Peripheral subunit-binding (PSBD)" evidence="7">
    <location>
        <begin position="171"/>
        <end position="212"/>
    </location>
</feature>
<dbReference type="Gene3D" id="2.40.50.100">
    <property type="match status" value="1"/>
</dbReference>
<dbReference type="Pfam" id="PF00364">
    <property type="entry name" value="Biotin_lipoyl"/>
    <property type="match status" value="1"/>
</dbReference>
<dbReference type="SUPFAM" id="SSF47005">
    <property type="entry name" value="Peripheral subunit-binding domain of 2-oxo acid dehydrogenase complex"/>
    <property type="match status" value="1"/>
</dbReference>
<evidence type="ECO:0000259" key="7">
    <source>
        <dbReference type="PROSITE" id="PS51826"/>
    </source>
</evidence>
<sequence length="407" mass="45735">MSLRSLSSLCTHLRLCTRKISYNARLFEATKFGMPAMSPTMEKGGIISWKFKEGDSFSAGDVLLEVETDKAQIDVEAQDDGKLAKIIANDGTKDVNVGEVIAYLAEPDDDLSTLKLPDEGAPEENVQDNTNDKQSNTNEVSAPESSVQEKNNQNEVHKQESTSTDTNVNQVLFPSVSLLMAQNNIQVEDVLGKIKPSGRNGTILKGDVLAYLGKISKDSVANIANYVKKSEKLDLSTIELMLPSKISEREESVGAKIEKKRQPELLHYDLIINVSRGTTSEALNESISSYIQKYYCRSHKEPLMDVKSKNYSPLFEDLIKVEPKNIRFTVDYKLSPLEKESKSKRQDDILNLLANNKEETCIDEFKEQRTSMPYALLLDVTVSPKYDDSKRRAEEFIKYIKQLESEV</sequence>
<evidence type="ECO:0000256" key="3">
    <source>
        <dbReference type="ARBA" id="ARBA00022946"/>
    </source>
</evidence>
<dbReference type="PROSITE" id="PS00189">
    <property type="entry name" value="LIPOYL"/>
    <property type="match status" value="1"/>
</dbReference>
<evidence type="ECO:0000259" key="6">
    <source>
        <dbReference type="PROSITE" id="PS50968"/>
    </source>
</evidence>
<dbReference type="InterPro" id="IPR000089">
    <property type="entry name" value="Biotin_lipoyl"/>
</dbReference>
<dbReference type="RefSeq" id="XP_003669775.1">
    <property type="nucleotide sequence ID" value="XM_003669727.1"/>
</dbReference>
<evidence type="ECO:0000313" key="9">
    <source>
        <dbReference type="Proteomes" id="UP000000689"/>
    </source>
</evidence>